<evidence type="ECO:0000256" key="1">
    <source>
        <dbReference type="ARBA" id="ARBA00023235"/>
    </source>
</evidence>
<evidence type="ECO:0000256" key="3">
    <source>
        <dbReference type="ARBA" id="ARBA00023268"/>
    </source>
</evidence>
<accession>A0A927D6F4</accession>
<dbReference type="RefSeq" id="WP_191075699.1">
    <property type="nucleotide sequence ID" value="NZ_JACTAG010000002.1"/>
</dbReference>
<keyword evidence="3" id="KW-0511">Multifunctional enzyme</keyword>
<dbReference type="InterPro" id="IPR006108">
    <property type="entry name" value="3HC_DH_C"/>
</dbReference>
<dbReference type="EMBL" id="JACTAG010000002">
    <property type="protein sequence ID" value="MBD3664679.1"/>
    <property type="molecule type" value="Genomic_DNA"/>
</dbReference>
<organism evidence="5 6">
    <name type="scientific">Sulfitobacter aestuariivivens</name>
    <dbReference type="NCBI Taxonomy" id="2766981"/>
    <lineage>
        <taxon>Bacteria</taxon>
        <taxon>Pseudomonadati</taxon>
        <taxon>Pseudomonadota</taxon>
        <taxon>Alphaproteobacteria</taxon>
        <taxon>Rhodobacterales</taxon>
        <taxon>Roseobacteraceae</taxon>
        <taxon>Sulfitobacter</taxon>
    </lineage>
</organism>
<dbReference type="PANTHER" id="PTHR23309">
    <property type="entry name" value="3-HYDROXYACYL-COA DEHYROGENASE"/>
    <property type="match status" value="1"/>
</dbReference>
<proteinExistence type="predicted"/>
<dbReference type="Pfam" id="PF00725">
    <property type="entry name" value="3HCDH"/>
    <property type="match status" value="1"/>
</dbReference>
<feature type="domain" description="3-hydroxyacyl-CoA dehydrogenase C-terminal" evidence="4">
    <location>
        <begin position="12"/>
        <end position="88"/>
    </location>
</feature>
<dbReference type="GO" id="GO:0016829">
    <property type="term" value="F:lyase activity"/>
    <property type="evidence" value="ECO:0007669"/>
    <property type="project" value="UniProtKB-KW"/>
</dbReference>
<comment type="caution">
    <text evidence="5">The sequence shown here is derived from an EMBL/GenBank/DDBJ whole genome shotgun (WGS) entry which is preliminary data.</text>
</comment>
<evidence type="ECO:0000313" key="5">
    <source>
        <dbReference type="EMBL" id="MBD3664679.1"/>
    </source>
</evidence>
<evidence type="ECO:0000256" key="2">
    <source>
        <dbReference type="ARBA" id="ARBA00023239"/>
    </source>
</evidence>
<dbReference type="GO" id="GO:0006631">
    <property type="term" value="P:fatty acid metabolic process"/>
    <property type="evidence" value="ECO:0007669"/>
    <property type="project" value="InterPro"/>
</dbReference>
<name>A0A927D6F4_9RHOB</name>
<dbReference type="GO" id="GO:0016616">
    <property type="term" value="F:oxidoreductase activity, acting on the CH-OH group of donors, NAD or NADP as acceptor"/>
    <property type="evidence" value="ECO:0007669"/>
    <property type="project" value="InterPro"/>
</dbReference>
<reference evidence="5" key="1">
    <citation type="submission" date="2020-08" db="EMBL/GenBank/DDBJ databases">
        <title>Sulfitobacter aestuariivivens sp. nov., isolated from a tidal flat.</title>
        <authorList>
            <person name="Park S."/>
            <person name="Yoon J.-H."/>
        </authorList>
    </citation>
    <scope>NUCLEOTIDE SEQUENCE</scope>
    <source>
        <strain evidence="5">TSTF-M16</strain>
    </source>
</reference>
<dbReference type="SUPFAM" id="SSF48179">
    <property type="entry name" value="6-phosphogluconate dehydrogenase C-terminal domain-like"/>
    <property type="match status" value="1"/>
</dbReference>
<gene>
    <name evidence="5" type="ORF">H9Q16_12155</name>
</gene>
<dbReference type="GO" id="GO:0016853">
    <property type="term" value="F:isomerase activity"/>
    <property type="evidence" value="ECO:0007669"/>
    <property type="project" value="UniProtKB-KW"/>
</dbReference>
<dbReference type="Gene3D" id="1.10.1040.50">
    <property type="match status" value="1"/>
</dbReference>
<keyword evidence="1" id="KW-0413">Isomerase</keyword>
<keyword evidence="2" id="KW-0456">Lyase</keyword>
<sequence length="165" mass="18013">MRANAAARSVQQVFWRRAEELLLHHTNPWELDAALTDKGFAMGPCEAQDLLGLDKVLAAAGAPALPILPRMVAEGRIGKAGSVGFYRYPGGGGAVIDPLIEDLILEEARFAKVDREPLSDEELVQRMITALRTHLREIGLNDRQGLALLQRAVHFPAQLKEALTG</sequence>
<evidence type="ECO:0000259" key="4">
    <source>
        <dbReference type="Pfam" id="PF00725"/>
    </source>
</evidence>
<dbReference type="InterPro" id="IPR008927">
    <property type="entry name" value="6-PGluconate_DH-like_C_sf"/>
</dbReference>
<protein>
    <recommendedName>
        <fullName evidence="4">3-hydroxyacyl-CoA dehydrogenase C-terminal domain-containing protein</fullName>
    </recommendedName>
</protein>
<evidence type="ECO:0000313" key="6">
    <source>
        <dbReference type="Proteomes" id="UP000635142"/>
    </source>
</evidence>
<dbReference type="AlphaFoldDB" id="A0A927D6F4"/>
<keyword evidence="6" id="KW-1185">Reference proteome</keyword>
<dbReference type="Proteomes" id="UP000635142">
    <property type="component" value="Unassembled WGS sequence"/>
</dbReference>